<evidence type="ECO:0000256" key="2">
    <source>
        <dbReference type="ARBA" id="ARBA00006434"/>
    </source>
</evidence>
<dbReference type="PANTHER" id="PTHR42985">
    <property type="entry name" value="SODIUM-COUPLED MONOCARBOXYLATE TRANSPORTER"/>
    <property type="match status" value="1"/>
</dbReference>
<feature type="transmembrane region" description="Helical" evidence="13">
    <location>
        <begin position="34"/>
        <end position="53"/>
    </location>
</feature>
<sequence>MLKMQCDIFQVLYLALVLYAPALAIHQVTGVNTMLIVSIMYLVCIFYTTMGGMKAVVWTDTFQVVVLYTALFVILIKGTIDVGGLQVVWQTNSMYNRTDLFNWDLNPTTRYTTWSAFIGSAFLHISFYGGNQLQIQRYLTVKTPQQARKMLWINTVGWTIVVLLTVYAGLLIFAHYITCDPFKSNRVKTADELFPLYVMETFHNLPGFPGLFLAGVFSAGLSTVSAGVNSLAALWIDGMRGSLMSNETWDKRSGIIAKILSFAFGVLSFLLVFLVPYLGGLAPVAISLSGIFTGSLFGIFCLGMFSRSANNAVSMAPGGGAMSGLLGSIAILMWIATGSVIFSPPSTGLYSELNIPTTGCFNSSLSPISKPNYLTYSSNQEEFSVYQISFLWYPMLACVLTVVIGMVVSAISVRFNCSNSHSPVRTQRANSEKNGTQMKNLKSKDENDVQTTEPFLRREKIFE</sequence>
<evidence type="ECO:0000256" key="12">
    <source>
        <dbReference type="SAM" id="MobiDB-lite"/>
    </source>
</evidence>
<dbReference type="GO" id="GO:0006814">
    <property type="term" value="P:sodium ion transport"/>
    <property type="evidence" value="ECO:0007669"/>
    <property type="project" value="UniProtKB-KW"/>
</dbReference>
<feature type="compositionally biased region" description="Polar residues" evidence="12">
    <location>
        <begin position="421"/>
        <end position="440"/>
    </location>
</feature>
<evidence type="ECO:0000256" key="1">
    <source>
        <dbReference type="ARBA" id="ARBA00004651"/>
    </source>
</evidence>
<dbReference type="PROSITE" id="PS50283">
    <property type="entry name" value="NA_SOLUT_SYMP_3"/>
    <property type="match status" value="1"/>
</dbReference>
<dbReference type="GO" id="GO:0015293">
    <property type="term" value="F:symporter activity"/>
    <property type="evidence" value="ECO:0007669"/>
    <property type="project" value="TreeGrafter"/>
</dbReference>
<dbReference type="InterPro" id="IPR038377">
    <property type="entry name" value="Na/Glc_symporter_sf"/>
</dbReference>
<feature type="transmembrane region" description="Helical" evidence="13">
    <location>
        <begin position="65"/>
        <end position="91"/>
    </location>
</feature>
<dbReference type="AlphaFoldDB" id="A0AAN9XXG1"/>
<evidence type="ECO:0000256" key="7">
    <source>
        <dbReference type="ARBA" id="ARBA00023053"/>
    </source>
</evidence>
<keyword evidence="8" id="KW-0406">Ion transport</keyword>
<evidence type="ECO:0000256" key="13">
    <source>
        <dbReference type="SAM" id="Phobius"/>
    </source>
</evidence>
<keyword evidence="5 13" id="KW-0812">Transmembrane</keyword>
<comment type="caution">
    <text evidence="14">The sequence shown here is derived from an EMBL/GenBank/DDBJ whole genome shotgun (WGS) entry which is preliminary data.</text>
</comment>
<dbReference type="InterPro" id="IPR051163">
    <property type="entry name" value="Sodium:Solute_Symporter_SSF"/>
</dbReference>
<dbReference type="InterPro" id="IPR001734">
    <property type="entry name" value="Na/solute_symporter"/>
</dbReference>
<evidence type="ECO:0000256" key="6">
    <source>
        <dbReference type="ARBA" id="ARBA00022989"/>
    </source>
</evidence>
<keyword evidence="3" id="KW-0813">Transport</keyword>
<keyword evidence="7" id="KW-0915">Sodium</keyword>
<proteinExistence type="inferred from homology"/>
<feature type="transmembrane region" description="Helical" evidence="13">
    <location>
        <begin position="211"/>
        <end position="235"/>
    </location>
</feature>
<evidence type="ECO:0000256" key="11">
    <source>
        <dbReference type="RuleBase" id="RU362091"/>
    </source>
</evidence>
<evidence type="ECO:0000256" key="3">
    <source>
        <dbReference type="ARBA" id="ARBA00022448"/>
    </source>
</evidence>
<comment type="subcellular location">
    <subcellularLocation>
        <location evidence="1">Cell membrane</location>
        <topology evidence="1">Multi-pass membrane protein</topology>
    </subcellularLocation>
</comment>
<feature type="region of interest" description="Disordered" evidence="12">
    <location>
        <begin position="421"/>
        <end position="451"/>
    </location>
</feature>
<dbReference type="EMBL" id="JBBCAQ010000038">
    <property type="protein sequence ID" value="KAK7572068.1"/>
    <property type="molecule type" value="Genomic_DNA"/>
</dbReference>
<feature type="transmembrane region" description="Helical" evidence="13">
    <location>
        <begin position="151"/>
        <end position="177"/>
    </location>
</feature>
<evidence type="ECO:0000256" key="10">
    <source>
        <dbReference type="ARBA" id="ARBA00023201"/>
    </source>
</evidence>
<keyword evidence="9 13" id="KW-0472">Membrane</keyword>
<keyword evidence="6 13" id="KW-1133">Transmembrane helix</keyword>
<protein>
    <recommendedName>
        <fullName evidence="16">Sodium-coupled monocarboxylate transporter 1</fullName>
    </recommendedName>
</protein>
<evidence type="ECO:0000256" key="9">
    <source>
        <dbReference type="ARBA" id="ARBA00023136"/>
    </source>
</evidence>
<feature type="transmembrane region" description="Helical" evidence="13">
    <location>
        <begin position="111"/>
        <end position="130"/>
    </location>
</feature>
<evidence type="ECO:0000313" key="15">
    <source>
        <dbReference type="Proteomes" id="UP001367676"/>
    </source>
</evidence>
<dbReference type="Pfam" id="PF00474">
    <property type="entry name" value="SSF"/>
    <property type="match status" value="1"/>
</dbReference>
<dbReference type="PANTHER" id="PTHR42985:SF39">
    <property type="entry name" value="GH10366P"/>
    <property type="match status" value="1"/>
</dbReference>
<feature type="transmembrane region" description="Helical" evidence="13">
    <location>
        <begin position="284"/>
        <end position="305"/>
    </location>
</feature>
<feature type="transmembrane region" description="Helical" evidence="13">
    <location>
        <begin position="325"/>
        <end position="343"/>
    </location>
</feature>
<gene>
    <name evidence="14" type="ORF">V9T40_014540</name>
</gene>
<accession>A0AAN9XXG1</accession>
<dbReference type="GO" id="GO:0005886">
    <property type="term" value="C:plasma membrane"/>
    <property type="evidence" value="ECO:0007669"/>
    <property type="project" value="UniProtKB-SubCell"/>
</dbReference>
<name>A0AAN9XXG1_9HEMI</name>
<keyword evidence="15" id="KW-1185">Reference proteome</keyword>
<keyword evidence="10" id="KW-0739">Sodium transport</keyword>
<evidence type="ECO:0000256" key="4">
    <source>
        <dbReference type="ARBA" id="ARBA00022475"/>
    </source>
</evidence>
<evidence type="ECO:0000256" key="8">
    <source>
        <dbReference type="ARBA" id="ARBA00023065"/>
    </source>
</evidence>
<organism evidence="14 15">
    <name type="scientific">Parthenolecanium corni</name>
    <dbReference type="NCBI Taxonomy" id="536013"/>
    <lineage>
        <taxon>Eukaryota</taxon>
        <taxon>Metazoa</taxon>
        <taxon>Ecdysozoa</taxon>
        <taxon>Arthropoda</taxon>
        <taxon>Hexapoda</taxon>
        <taxon>Insecta</taxon>
        <taxon>Pterygota</taxon>
        <taxon>Neoptera</taxon>
        <taxon>Paraneoptera</taxon>
        <taxon>Hemiptera</taxon>
        <taxon>Sternorrhyncha</taxon>
        <taxon>Coccoidea</taxon>
        <taxon>Coccidae</taxon>
        <taxon>Parthenolecanium</taxon>
    </lineage>
</organism>
<feature type="transmembrane region" description="Helical" evidence="13">
    <location>
        <begin position="391"/>
        <end position="413"/>
    </location>
</feature>
<dbReference type="Gene3D" id="1.20.1730.10">
    <property type="entry name" value="Sodium/glucose cotransporter"/>
    <property type="match status" value="1"/>
</dbReference>
<evidence type="ECO:0000256" key="5">
    <source>
        <dbReference type="ARBA" id="ARBA00022692"/>
    </source>
</evidence>
<reference evidence="14 15" key="1">
    <citation type="submission" date="2024-03" db="EMBL/GenBank/DDBJ databases">
        <title>Adaptation during the transition from Ophiocordyceps entomopathogen to insect associate is accompanied by gene loss and intensified selection.</title>
        <authorList>
            <person name="Ward C.M."/>
            <person name="Onetto C.A."/>
            <person name="Borneman A.R."/>
        </authorList>
    </citation>
    <scope>NUCLEOTIDE SEQUENCE [LARGE SCALE GENOMIC DNA]</scope>
    <source>
        <strain evidence="14">AWRI1</strain>
        <tissue evidence="14">Single Adult Female</tissue>
    </source>
</reference>
<keyword evidence="4" id="KW-1003">Cell membrane</keyword>
<evidence type="ECO:0000313" key="14">
    <source>
        <dbReference type="EMBL" id="KAK7572068.1"/>
    </source>
</evidence>
<dbReference type="Proteomes" id="UP001367676">
    <property type="component" value="Unassembled WGS sequence"/>
</dbReference>
<evidence type="ECO:0008006" key="16">
    <source>
        <dbReference type="Google" id="ProtNLM"/>
    </source>
</evidence>
<feature type="transmembrane region" description="Helical" evidence="13">
    <location>
        <begin position="255"/>
        <end position="278"/>
    </location>
</feature>
<comment type="similarity">
    <text evidence="2 11">Belongs to the sodium:solute symporter (SSF) (TC 2.A.21) family.</text>
</comment>